<reference evidence="2 3" key="1">
    <citation type="journal article" date="2015" name="Nature">
        <title>rRNA introns, odd ribosomes, and small enigmatic genomes across a large radiation of phyla.</title>
        <authorList>
            <person name="Brown C.T."/>
            <person name="Hug L.A."/>
            <person name="Thomas B.C."/>
            <person name="Sharon I."/>
            <person name="Castelle C.J."/>
            <person name="Singh A."/>
            <person name="Wilkins M.J."/>
            <person name="Williams K.H."/>
            <person name="Banfield J.F."/>
        </authorList>
    </citation>
    <scope>NUCLEOTIDE SEQUENCE [LARGE SCALE GENOMIC DNA]</scope>
</reference>
<dbReference type="Gene3D" id="1.10.8.60">
    <property type="match status" value="1"/>
</dbReference>
<feature type="non-terminal residue" evidence="2">
    <location>
        <position position="1"/>
    </location>
</feature>
<evidence type="ECO:0000259" key="1">
    <source>
        <dbReference type="Pfam" id="PF22667"/>
    </source>
</evidence>
<gene>
    <name evidence="2" type="ORF">UU34_C0033G0011</name>
</gene>
<comment type="caution">
    <text evidence="2">The sequence shown here is derived from an EMBL/GenBank/DDBJ whole genome shotgun (WGS) entry which is preliminary data.</text>
</comment>
<dbReference type="Proteomes" id="UP000034854">
    <property type="component" value="Unassembled WGS sequence"/>
</dbReference>
<dbReference type="Pfam" id="PF22667">
    <property type="entry name" value="Lon_lid"/>
    <property type="match status" value="1"/>
</dbReference>
<name>A0A0G0XDI7_9BACT</name>
<protein>
    <recommendedName>
        <fullName evidence="1">Lon protease AAA+ ATPase lid domain-containing protein</fullName>
    </recommendedName>
</protein>
<evidence type="ECO:0000313" key="2">
    <source>
        <dbReference type="EMBL" id="KKR85792.1"/>
    </source>
</evidence>
<dbReference type="EMBL" id="LCAG01000033">
    <property type="protein sequence ID" value="KKR85792.1"/>
    <property type="molecule type" value="Genomic_DNA"/>
</dbReference>
<feature type="domain" description="Lon protease AAA+ ATPase lid" evidence="1">
    <location>
        <begin position="8"/>
        <end position="34"/>
    </location>
</feature>
<dbReference type="AlphaFoldDB" id="A0A0G0XDI7"/>
<accession>A0A0G0XDI7</accession>
<organism evidence="2 3">
    <name type="scientific">Candidatus Curtissbacteria bacterium GW2011_GWA1_41_11</name>
    <dbReference type="NCBI Taxonomy" id="1618409"/>
    <lineage>
        <taxon>Bacteria</taxon>
        <taxon>Candidatus Curtissiibacteriota</taxon>
    </lineage>
</organism>
<dbReference type="InterPro" id="IPR054594">
    <property type="entry name" value="Lon_lid"/>
</dbReference>
<evidence type="ECO:0000313" key="3">
    <source>
        <dbReference type="Proteomes" id="UP000034854"/>
    </source>
</evidence>
<proteinExistence type="predicted"/>
<sequence length="50" mass="5655">VRPLGFDAGTRTLDRTINGICRKVAKLKVQGTNPKVVLMKDNVKEYLPNW</sequence>